<accession>A0A517NPG9</accession>
<proteinExistence type="predicted"/>
<sequence>MNAQVDRRRFAIGSSALVGGLLVGNKSPAIADERSLTEKRLVLLGVNALARAPEMKYFADGHRGAAMISAHLMCVDNHLDDAASARIVELFDRNWAPSKICEPYPAQTPISDATEKIGQTLAGGSGVLREVGHDAIFAMHAIKAFRMLPEAATPQRVEGVCNLIRAIKPWRDVKPDDDVVPPPFSDEVAASEFILKEASDSIDRFKGFGQGFAGHMLTFGQSLVEMAAMGDVEWAESCRTAFRKYVSVTRMGPQPGDRKIKDHQFSKLRPSDTEYWKRRGDKTLGIGHVFKYPYAYYDLLARANDVALKKEIESKAWQLF</sequence>
<dbReference type="OrthoDB" id="252988at2"/>
<dbReference type="EMBL" id="CP036526">
    <property type="protein sequence ID" value="QDT09022.1"/>
    <property type="molecule type" value="Genomic_DNA"/>
</dbReference>
<evidence type="ECO:0000313" key="1">
    <source>
        <dbReference type="EMBL" id="QDT09022.1"/>
    </source>
</evidence>
<dbReference type="AlphaFoldDB" id="A0A517NPG9"/>
<dbReference type="RefSeq" id="WP_145416467.1">
    <property type="nucleotide sequence ID" value="NZ_CP036526.1"/>
</dbReference>
<keyword evidence="2" id="KW-1185">Reference proteome</keyword>
<reference evidence="1 2" key="1">
    <citation type="submission" date="2019-02" db="EMBL/GenBank/DDBJ databases">
        <title>Deep-cultivation of Planctomycetes and their phenomic and genomic characterization uncovers novel biology.</title>
        <authorList>
            <person name="Wiegand S."/>
            <person name="Jogler M."/>
            <person name="Boedeker C."/>
            <person name="Pinto D."/>
            <person name="Vollmers J."/>
            <person name="Rivas-Marin E."/>
            <person name="Kohn T."/>
            <person name="Peeters S.H."/>
            <person name="Heuer A."/>
            <person name="Rast P."/>
            <person name="Oberbeckmann S."/>
            <person name="Bunk B."/>
            <person name="Jeske O."/>
            <person name="Meyerdierks A."/>
            <person name="Storesund J.E."/>
            <person name="Kallscheuer N."/>
            <person name="Luecker S."/>
            <person name="Lage O.M."/>
            <person name="Pohl T."/>
            <person name="Merkel B.J."/>
            <person name="Hornburger P."/>
            <person name="Mueller R.-W."/>
            <person name="Bruemmer F."/>
            <person name="Labrenz M."/>
            <person name="Spormann A.M."/>
            <person name="Op den Camp H."/>
            <person name="Overmann J."/>
            <person name="Amann R."/>
            <person name="Jetten M.S.M."/>
            <person name="Mascher T."/>
            <person name="Medema M.H."/>
            <person name="Devos D.P."/>
            <person name="Kaster A.-K."/>
            <person name="Ovreas L."/>
            <person name="Rohde M."/>
            <person name="Galperin M.Y."/>
            <person name="Jogler C."/>
        </authorList>
    </citation>
    <scope>NUCLEOTIDE SEQUENCE [LARGE SCALE GENOMIC DNA]</scope>
    <source>
        <strain evidence="1 2">K23_9</strain>
    </source>
</reference>
<evidence type="ECO:0000313" key="2">
    <source>
        <dbReference type="Proteomes" id="UP000319817"/>
    </source>
</evidence>
<gene>
    <name evidence="1" type="ORF">K239x_09650</name>
</gene>
<name>A0A517NPG9_9BACT</name>
<protein>
    <submittedName>
        <fullName evidence="1">Uncharacterized protein</fullName>
    </submittedName>
</protein>
<dbReference type="Proteomes" id="UP000319817">
    <property type="component" value="Chromosome"/>
</dbReference>
<organism evidence="1 2">
    <name type="scientific">Stieleria marina</name>
    <dbReference type="NCBI Taxonomy" id="1930275"/>
    <lineage>
        <taxon>Bacteria</taxon>
        <taxon>Pseudomonadati</taxon>
        <taxon>Planctomycetota</taxon>
        <taxon>Planctomycetia</taxon>
        <taxon>Pirellulales</taxon>
        <taxon>Pirellulaceae</taxon>
        <taxon>Stieleria</taxon>
    </lineage>
</organism>